<dbReference type="RefSeq" id="XP_003663108.1">
    <property type="nucleotide sequence ID" value="XM_003663060.1"/>
</dbReference>
<dbReference type="Pfam" id="PF19269">
    <property type="entry name" value="Anticodon_2"/>
    <property type="match status" value="1"/>
</dbReference>
<keyword evidence="3 7" id="KW-0547">Nucleotide-binding</keyword>
<evidence type="ECO:0000259" key="8">
    <source>
        <dbReference type="Pfam" id="PF00749"/>
    </source>
</evidence>
<dbReference type="Pfam" id="PF00749">
    <property type="entry name" value="tRNA-synt_1c"/>
    <property type="match status" value="1"/>
</dbReference>
<dbReference type="InterPro" id="IPR049940">
    <property type="entry name" value="GluQ/Sye"/>
</dbReference>
<evidence type="ECO:0000256" key="4">
    <source>
        <dbReference type="ARBA" id="ARBA00022840"/>
    </source>
</evidence>
<dbReference type="EMBL" id="CP003004">
    <property type="protein sequence ID" value="AEO57863.1"/>
    <property type="molecule type" value="Genomic_DNA"/>
</dbReference>
<evidence type="ECO:0000256" key="3">
    <source>
        <dbReference type="ARBA" id="ARBA00022741"/>
    </source>
</evidence>
<keyword evidence="4 7" id="KW-0067">ATP-binding</keyword>
<dbReference type="PANTHER" id="PTHR43311">
    <property type="entry name" value="GLUTAMATE--TRNA LIGASE"/>
    <property type="match status" value="1"/>
</dbReference>
<evidence type="ECO:0000256" key="5">
    <source>
        <dbReference type="ARBA" id="ARBA00022917"/>
    </source>
</evidence>
<dbReference type="GO" id="GO:0004818">
    <property type="term" value="F:glutamate-tRNA ligase activity"/>
    <property type="evidence" value="ECO:0007669"/>
    <property type="project" value="TreeGrafter"/>
</dbReference>
<dbReference type="eggNOG" id="KOG1149">
    <property type="taxonomic scope" value="Eukaryota"/>
</dbReference>
<dbReference type="GO" id="GO:0005524">
    <property type="term" value="F:ATP binding"/>
    <property type="evidence" value="ECO:0007669"/>
    <property type="project" value="UniProtKB-KW"/>
</dbReference>
<evidence type="ECO:0000256" key="6">
    <source>
        <dbReference type="ARBA" id="ARBA00023146"/>
    </source>
</evidence>
<dbReference type="InterPro" id="IPR008925">
    <property type="entry name" value="aa_tRNA-synth_I_cd-bd_sf"/>
</dbReference>
<feature type="domain" description="Aminoacyl-tRNA synthetase class I anticodon-binding" evidence="9">
    <location>
        <begin position="403"/>
        <end position="493"/>
    </location>
</feature>
<keyword evidence="11" id="KW-1185">Reference proteome</keyword>
<keyword evidence="5 7" id="KW-0648">Protein biosynthesis</keyword>
<organism evidence="10 11">
    <name type="scientific">Thermothelomyces thermophilus (strain ATCC 42464 / BCRC 31852 / DSM 1799)</name>
    <name type="common">Sporotrichum thermophile</name>
    <dbReference type="NCBI Taxonomy" id="573729"/>
    <lineage>
        <taxon>Eukaryota</taxon>
        <taxon>Fungi</taxon>
        <taxon>Dikarya</taxon>
        <taxon>Ascomycota</taxon>
        <taxon>Pezizomycotina</taxon>
        <taxon>Sordariomycetes</taxon>
        <taxon>Sordariomycetidae</taxon>
        <taxon>Sordariales</taxon>
        <taxon>Chaetomiaceae</taxon>
        <taxon>Thermothelomyces</taxon>
    </lineage>
</organism>
<name>G2QBC0_THET4</name>
<feature type="domain" description="Glutamyl/glutaminyl-tRNA synthetase class Ib catalytic" evidence="8">
    <location>
        <begin position="10"/>
        <end position="248"/>
    </location>
</feature>
<dbReference type="GO" id="GO:0005739">
    <property type="term" value="C:mitochondrion"/>
    <property type="evidence" value="ECO:0007669"/>
    <property type="project" value="TreeGrafter"/>
</dbReference>
<dbReference type="PANTHER" id="PTHR43311:SF2">
    <property type="entry name" value="GLUTAMATE--TRNA LIGASE, MITOCHONDRIAL-RELATED"/>
    <property type="match status" value="1"/>
</dbReference>
<dbReference type="GeneID" id="11507734"/>
<dbReference type="Gene3D" id="1.10.10.350">
    <property type="match status" value="1"/>
</dbReference>
<evidence type="ECO:0000256" key="2">
    <source>
        <dbReference type="ARBA" id="ARBA00022598"/>
    </source>
</evidence>
<dbReference type="InterPro" id="IPR045462">
    <property type="entry name" value="aa-tRNA-synth_I_cd-bd"/>
</dbReference>
<dbReference type="STRING" id="573729.G2QBC0"/>
<dbReference type="SUPFAM" id="SSF52374">
    <property type="entry name" value="Nucleotidylyl transferase"/>
    <property type="match status" value="1"/>
</dbReference>
<dbReference type="InParanoid" id="G2QBC0"/>
<evidence type="ECO:0000256" key="1">
    <source>
        <dbReference type="ARBA" id="ARBA00007894"/>
    </source>
</evidence>
<evidence type="ECO:0000259" key="9">
    <source>
        <dbReference type="Pfam" id="PF19269"/>
    </source>
</evidence>
<proteinExistence type="inferred from homology"/>
<dbReference type="InterPro" id="IPR020058">
    <property type="entry name" value="Glu/Gln-tRNA-synth_Ib_cat-dom"/>
</dbReference>
<dbReference type="GO" id="GO:0000049">
    <property type="term" value="F:tRNA binding"/>
    <property type="evidence" value="ECO:0007669"/>
    <property type="project" value="InterPro"/>
</dbReference>
<comment type="similarity">
    <text evidence="1">Belongs to the class-I aminoacyl-tRNA synthetase family. Glutamate--tRNA ligase type 1 subfamily.</text>
</comment>
<dbReference type="KEGG" id="mtm:MYCTH_2134157"/>
<dbReference type="InterPro" id="IPR014729">
    <property type="entry name" value="Rossmann-like_a/b/a_fold"/>
</dbReference>
<dbReference type="HOGENOM" id="CLU_015768_7_1_1"/>
<dbReference type="InterPro" id="IPR020751">
    <property type="entry name" value="aa-tRNA-synth_I_codon-bd_sub2"/>
</dbReference>
<evidence type="ECO:0000313" key="10">
    <source>
        <dbReference type="EMBL" id="AEO57863.1"/>
    </source>
</evidence>
<evidence type="ECO:0000313" key="11">
    <source>
        <dbReference type="Proteomes" id="UP000007322"/>
    </source>
</evidence>
<keyword evidence="6 7" id="KW-0030">Aminoacyl-tRNA synthetase</keyword>
<dbReference type="Gene3D" id="3.40.50.620">
    <property type="entry name" value="HUPs"/>
    <property type="match status" value="1"/>
</dbReference>
<dbReference type="Proteomes" id="UP000007322">
    <property type="component" value="Chromosome 3"/>
</dbReference>
<dbReference type="GO" id="GO:0006424">
    <property type="term" value="P:glutamyl-tRNA aminoacylation"/>
    <property type="evidence" value="ECO:0007669"/>
    <property type="project" value="TreeGrafter"/>
</dbReference>
<accession>G2QBC0</accession>
<protein>
    <submittedName>
        <fullName evidence="10">Uncharacterized protein</fullName>
    </submittedName>
</protein>
<dbReference type="FunCoup" id="G2QBC0">
    <property type="interactions" value="663"/>
</dbReference>
<gene>
    <name evidence="10" type="ORF">MYCTH_2134157</name>
</gene>
<dbReference type="SUPFAM" id="SSF48163">
    <property type="entry name" value="An anticodon-binding domain of class I aminoacyl-tRNA synthetases"/>
    <property type="match status" value="1"/>
</dbReference>
<dbReference type="OrthoDB" id="428822at2759"/>
<dbReference type="AlphaFoldDB" id="G2QBC0"/>
<evidence type="ECO:0000256" key="7">
    <source>
        <dbReference type="RuleBase" id="RU363037"/>
    </source>
</evidence>
<reference evidence="10 11" key="1">
    <citation type="journal article" date="2011" name="Nat. Biotechnol.">
        <title>Comparative genomic analysis of the thermophilic biomass-degrading fungi Myceliophthora thermophila and Thielavia terrestris.</title>
        <authorList>
            <person name="Berka R.M."/>
            <person name="Grigoriev I.V."/>
            <person name="Otillar R."/>
            <person name="Salamov A."/>
            <person name="Grimwood J."/>
            <person name="Reid I."/>
            <person name="Ishmael N."/>
            <person name="John T."/>
            <person name="Darmond C."/>
            <person name="Moisan M.-C."/>
            <person name="Henrissat B."/>
            <person name="Coutinho P.M."/>
            <person name="Lombard V."/>
            <person name="Natvig D.O."/>
            <person name="Lindquist E."/>
            <person name="Schmutz J."/>
            <person name="Lucas S."/>
            <person name="Harris P."/>
            <person name="Powlowski J."/>
            <person name="Bellemare A."/>
            <person name="Taylor D."/>
            <person name="Butler G."/>
            <person name="de Vries R.P."/>
            <person name="Allijn I.E."/>
            <person name="van den Brink J."/>
            <person name="Ushinsky S."/>
            <person name="Storms R."/>
            <person name="Powell A.J."/>
            <person name="Paulsen I.T."/>
            <person name="Elbourne L.D.H."/>
            <person name="Baker S.E."/>
            <person name="Magnuson J."/>
            <person name="LaBoissiere S."/>
            <person name="Clutterbuck A.J."/>
            <person name="Martinez D."/>
            <person name="Wogulis M."/>
            <person name="de Leon A.L."/>
            <person name="Rey M.W."/>
            <person name="Tsang A."/>
        </authorList>
    </citation>
    <scope>NUCLEOTIDE SEQUENCE [LARGE SCALE GENOMIC DNA]</scope>
    <source>
        <strain evidence="11">ATCC 42464 / BCRC 31852 / DSM 1799</strain>
    </source>
</reference>
<dbReference type="VEuPathDB" id="FungiDB:MYCTH_2134157"/>
<dbReference type="OMA" id="DIIYNRF"/>
<keyword evidence="2 7" id="KW-0436">Ligase</keyword>
<sequence>MSNPFCSFANGSRLVPDAEDRIYKDLRWAGLIWDEGPDLPGPYGPYRQSERLSLYKEHADKLVREGKAYRCFCSPEALEEQKKRAHEAGEPTLYPGTCRDLSLEESDDRAHRGEPFAIRFKSAEEPIKIQDLVYGRFMKNEPEDDYIIMKRDGFPTYHFANVVDDRHMKITHVIRGAEWLVSTPKHVELYQAFGWEPPQFAHVGLLADRYRQKLSKREDSANLQYYKDGHILPSALLNFVVLLGWRAPPTKGEFSLKFSKGDIVVSLQKLPFLQEKHLERLIEKEDKTYAEHLLEEKHFIKPLREAIEKVQQAKDEDLLMAPGKLMTGEIGARLPAPRIFDERFRRDLLRLVTSRRVMLERPADRFVDAMWKLRYYIWEVPQGVLEVAVREGKLDPVAPADRAEQLGKAVSFLADKFQAVDGADWTHDGLGKVVKDVMGNTEYWEFFETSKNAQTNVYTPLRWALLALEKGLPITTTMEILGKEETLRRLEVAKSAAAMAARPLAKP</sequence>